<feature type="domain" description="CusB-like beta-barrel" evidence="6">
    <location>
        <begin position="310"/>
        <end position="387"/>
    </location>
</feature>
<evidence type="ECO:0000259" key="6">
    <source>
        <dbReference type="Pfam" id="PF25954"/>
    </source>
</evidence>
<dbReference type="InterPro" id="IPR006143">
    <property type="entry name" value="RND_pump_MFP"/>
</dbReference>
<dbReference type="Gene3D" id="2.40.420.20">
    <property type="match status" value="1"/>
</dbReference>
<evidence type="ECO:0000313" key="8">
    <source>
        <dbReference type="EMBL" id="SHI51511.1"/>
    </source>
</evidence>
<evidence type="ECO:0000256" key="2">
    <source>
        <dbReference type="ARBA" id="ARBA00022448"/>
    </source>
</evidence>
<dbReference type="Pfam" id="PF25919">
    <property type="entry name" value="BSH_CusB"/>
    <property type="match status" value="1"/>
</dbReference>
<reference evidence="8 9" key="1">
    <citation type="submission" date="2016-11" db="EMBL/GenBank/DDBJ databases">
        <authorList>
            <person name="Jaros S."/>
            <person name="Januszkiewicz K."/>
            <person name="Wedrychowicz H."/>
        </authorList>
    </citation>
    <scope>NUCLEOTIDE SEQUENCE [LARGE SCALE GENOMIC DNA]</scope>
    <source>
        <strain evidence="8 9">DSM 5091</strain>
    </source>
</reference>
<comment type="similarity">
    <text evidence="1">Belongs to the membrane fusion protein (MFP) (TC 8.A.1) family.</text>
</comment>
<dbReference type="InterPro" id="IPR045800">
    <property type="entry name" value="HMBD"/>
</dbReference>
<dbReference type="PANTHER" id="PTHR30097">
    <property type="entry name" value="CATION EFFLUX SYSTEM PROTEIN CUSB"/>
    <property type="match status" value="1"/>
</dbReference>
<name>A0A1M6BS44_MALRU</name>
<accession>A0A1M6BS44</accession>
<keyword evidence="2" id="KW-0813">Transport</keyword>
<dbReference type="GO" id="GO:0046914">
    <property type="term" value="F:transition metal ion binding"/>
    <property type="evidence" value="ECO:0007669"/>
    <property type="project" value="TreeGrafter"/>
</dbReference>
<evidence type="ECO:0000256" key="3">
    <source>
        <dbReference type="SAM" id="MobiDB-lite"/>
    </source>
</evidence>
<dbReference type="FunFam" id="2.40.30.170:FF:000010">
    <property type="entry name" value="Efflux RND transporter periplasmic adaptor subunit"/>
    <property type="match status" value="1"/>
</dbReference>
<gene>
    <name evidence="8" type="ORF">SAMN02745165_00280</name>
</gene>
<dbReference type="InterPro" id="IPR051909">
    <property type="entry name" value="MFP_Cation_Efflux"/>
</dbReference>
<evidence type="ECO:0000259" key="7">
    <source>
        <dbReference type="Pfam" id="PF25975"/>
    </source>
</evidence>
<dbReference type="EMBL" id="FQZT01000001">
    <property type="protein sequence ID" value="SHI51511.1"/>
    <property type="molecule type" value="Genomic_DNA"/>
</dbReference>
<dbReference type="Pfam" id="PF25975">
    <property type="entry name" value="CzcB_C"/>
    <property type="match status" value="1"/>
</dbReference>
<dbReference type="Gene3D" id="2.40.30.170">
    <property type="match status" value="1"/>
</dbReference>
<proteinExistence type="inferred from homology"/>
<dbReference type="InterPro" id="IPR058792">
    <property type="entry name" value="Beta-barrel_RND_2"/>
</dbReference>
<dbReference type="InterPro" id="IPR058790">
    <property type="entry name" value="BSH_CusB"/>
</dbReference>
<dbReference type="SUPFAM" id="SSF111369">
    <property type="entry name" value="HlyD-like secretion proteins"/>
    <property type="match status" value="1"/>
</dbReference>
<evidence type="ECO:0000259" key="5">
    <source>
        <dbReference type="Pfam" id="PF25919"/>
    </source>
</evidence>
<sequence length="502" mass="56257">MMRTLWKISLASLSVLVLALGVLLSTDLSFRNVPIQGTELVHAEDDHDHAAGTKWTCGMHPMIIVDEPGLCPICHMDLTPMKEETGGSAAATGERKVKFWQDPNDPTYISDEPGQSPLGIALIPVYEDEATGGTLISIDPTTIQNMGVRTVGVMRGDLSRSIRTVGLVSYEEPKQYVVNAKIAGWVEKLYIAETGQQVKKGQKLLEIYSPELVTAQQELLLARDNYNSLKDSTFPQISESARRLLESSRKRLQLWDVSKWQIEQLEKMGQVRKTVTLFAPYDGVVTMKMVNEGMYVTPGMSLLDLADLSRVWVMADIYEYQLPWIKVGQPVRVELPYVKGRTLNAHVSYIYPFVDPKTRTVKARIEFDNTDFELRPDMYVTVYLAGEQKQDALIVPQEAILHSGEKQTVFVALVAGRFEPRLVKTGLQGEDGHIEIIQGLFEGEQVVTSAQFMLDSESKLREAIQKMMKPARAESPQRNTEDELDDLFADDAGAESLEELFN</sequence>
<dbReference type="GO" id="GO:0015679">
    <property type="term" value="P:plasma membrane copper ion transport"/>
    <property type="evidence" value="ECO:0007669"/>
    <property type="project" value="TreeGrafter"/>
</dbReference>
<protein>
    <submittedName>
        <fullName evidence="8">Membrane fusion protein, cobalt-zinc-cadmium efflux system</fullName>
    </submittedName>
</protein>
<evidence type="ECO:0000256" key="1">
    <source>
        <dbReference type="ARBA" id="ARBA00009477"/>
    </source>
</evidence>
<dbReference type="InterPro" id="IPR058649">
    <property type="entry name" value="CzcB_C"/>
</dbReference>
<dbReference type="Pfam" id="PF19335">
    <property type="entry name" value="HMBD"/>
    <property type="match status" value="1"/>
</dbReference>
<feature type="domain" description="CusB-like barrel-sandwich hybrid" evidence="5">
    <location>
        <begin position="176"/>
        <end position="305"/>
    </location>
</feature>
<evidence type="ECO:0000313" key="9">
    <source>
        <dbReference type="Proteomes" id="UP000184171"/>
    </source>
</evidence>
<dbReference type="Pfam" id="PF25954">
    <property type="entry name" value="Beta-barrel_RND_2"/>
    <property type="match status" value="1"/>
</dbReference>
<dbReference type="NCBIfam" id="TIGR01730">
    <property type="entry name" value="RND_mfp"/>
    <property type="match status" value="1"/>
</dbReference>
<dbReference type="GO" id="GO:0022857">
    <property type="term" value="F:transmembrane transporter activity"/>
    <property type="evidence" value="ECO:0007669"/>
    <property type="project" value="InterPro"/>
</dbReference>
<dbReference type="STRING" id="1122189.SAMN02745165_00280"/>
<evidence type="ECO:0000259" key="4">
    <source>
        <dbReference type="Pfam" id="PF19335"/>
    </source>
</evidence>
<dbReference type="GO" id="GO:0060003">
    <property type="term" value="P:copper ion export"/>
    <property type="evidence" value="ECO:0007669"/>
    <property type="project" value="TreeGrafter"/>
</dbReference>
<dbReference type="GO" id="GO:0030288">
    <property type="term" value="C:outer membrane-bounded periplasmic space"/>
    <property type="evidence" value="ECO:0007669"/>
    <property type="project" value="TreeGrafter"/>
</dbReference>
<feature type="domain" description="Heavy metal binding" evidence="4">
    <location>
        <begin position="54"/>
        <end position="80"/>
    </location>
</feature>
<feature type="domain" description="CzcB-like C-terminal circularly permuted SH3-like" evidence="7">
    <location>
        <begin position="394"/>
        <end position="454"/>
    </location>
</feature>
<organism evidence="8 9">
    <name type="scientific">Malonomonas rubra DSM 5091</name>
    <dbReference type="NCBI Taxonomy" id="1122189"/>
    <lineage>
        <taxon>Bacteria</taxon>
        <taxon>Pseudomonadati</taxon>
        <taxon>Thermodesulfobacteriota</taxon>
        <taxon>Desulfuromonadia</taxon>
        <taxon>Desulfuromonadales</taxon>
        <taxon>Geopsychrobacteraceae</taxon>
        <taxon>Malonomonas</taxon>
    </lineage>
</organism>
<dbReference type="AlphaFoldDB" id="A0A1M6BS44"/>
<keyword evidence="9" id="KW-1185">Reference proteome</keyword>
<dbReference type="GO" id="GO:0016020">
    <property type="term" value="C:membrane"/>
    <property type="evidence" value="ECO:0007669"/>
    <property type="project" value="InterPro"/>
</dbReference>
<dbReference type="PANTHER" id="PTHR30097:SF15">
    <property type="entry name" value="CATION EFFLUX SYSTEM PROTEIN CUSB"/>
    <property type="match status" value="1"/>
</dbReference>
<feature type="region of interest" description="Disordered" evidence="3">
    <location>
        <begin position="465"/>
        <end position="489"/>
    </location>
</feature>
<dbReference type="Gene3D" id="2.40.50.100">
    <property type="match status" value="1"/>
</dbReference>
<dbReference type="Proteomes" id="UP000184171">
    <property type="component" value="Unassembled WGS sequence"/>
</dbReference>